<dbReference type="SMART" id="SM01264">
    <property type="entry name" value="M16C_associated"/>
    <property type="match status" value="1"/>
</dbReference>
<dbReference type="InterPro" id="IPR013578">
    <property type="entry name" value="Peptidase_M16C_assoc"/>
</dbReference>
<feature type="coiled-coil region" evidence="1">
    <location>
        <begin position="457"/>
        <end position="484"/>
    </location>
</feature>
<evidence type="ECO:0000313" key="4">
    <source>
        <dbReference type="Proteomes" id="UP000740557"/>
    </source>
</evidence>
<dbReference type="EMBL" id="JAGQNX010000027">
    <property type="protein sequence ID" value="MCA9308060.1"/>
    <property type="molecule type" value="Genomic_DNA"/>
</dbReference>
<comment type="caution">
    <text evidence="3">The sequence shown here is derived from an EMBL/GenBank/DDBJ whole genome shotgun (WGS) entry which is preliminary data.</text>
</comment>
<dbReference type="PANTHER" id="PTHR43016">
    <property type="entry name" value="PRESEQUENCE PROTEASE"/>
    <property type="match status" value="1"/>
</dbReference>
<keyword evidence="1" id="KW-0175">Coiled coil</keyword>
<reference evidence="3" key="1">
    <citation type="submission" date="2020-04" db="EMBL/GenBank/DDBJ databases">
        <authorList>
            <person name="Zhang T."/>
        </authorList>
    </citation>
    <scope>NUCLEOTIDE SEQUENCE</scope>
    <source>
        <strain evidence="3">HKST-UBA79</strain>
    </source>
</reference>
<evidence type="ECO:0000313" key="3">
    <source>
        <dbReference type="EMBL" id="MCA9308060.1"/>
    </source>
</evidence>
<dbReference type="Pfam" id="PF08367">
    <property type="entry name" value="M16C_assoc"/>
    <property type="match status" value="1"/>
</dbReference>
<reference evidence="3" key="2">
    <citation type="journal article" date="2021" name="Microbiome">
        <title>Successional dynamics and alternative stable states in a saline activated sludge microbial community over 9 years.</title>
        <authorList>
            <person name="Wang Y."/>
            <person name="Ye J."/>
            <person name="Ju F."/>
            <person name="Liu L."/>
            <person name="Boyd J.A."/>
            <person name="Deng Y."/>
            <person name="Parks D.H."/>
            <person name="Jiang X."/>
            <person name="Yin X."/>
            <person name="Woodcroft B.J."/>
            <person name="Tyson G.W."/>
            <person name="Hugenholtz P."/>
            <person name="Polz M.F."/>
            <person name="Zhang T."/>
        </authorList>
    </citation>
    <scope>NUCLEOTIDE SEQUENCE</scope>
    <source>
        <strain evidence="3">HKST-UBA79</strain>
    </source>
</reference>
<gene>
    <name evidence="3" type="ORF">KC980_00975</name>
</gene>
<feature type="non-terminal residue" evidence="3">
    <location>
        <position position="605"/>
    </location>
</feature>
<dbReference type="GO" id="GO:0016485">
    <property type="term" value="P:protein processing"/>
    <property type="evidence" value="ECO:0007669"/>
    <property type="project" value="TreeGrafter"/>
</dbReference>
<dbReference type="Gene3D" id="3.30.830.10">
    <property type="entry name" value="Metalloenzyme, LuxS/M16 peptidase-like"/>
    <property type="match status" value="3"/>
</dbReference>
<organism evidence="3 4">
    <name type="scientific">candidate division WWE3 bacterium</name>
    <dbReference type="NCBI Taxonomy" id="2053526"/>
    <lineage>
        <taxon>Bacteria</taxon>
        <taxon>Katanobacteria</taxon>
    </lineage>
</organism>
<dbReference type="GO" id="GO:0046872">
    <property type="term" value="F:metal ion binding"/>
    <property type="evidence" value="ECO:0007669"/>
    <property type="project" value="InterPro"/>
</dbReference>
<accession>A0A955J2Z7</accession>
<dbReference type="SUPFAM" id="SSF63411">
    <property type="entry name" value="LuxS/MPP-like metallohydrolase"/>
    <property type="match status" value="3"/>
</dbReference>
<dbReference type="Pfam" id="PF05193">
    <property type="entry name" value="Peptidase_M16_C"/>
    <property type="match status" value="1"/>
</dbReference>
<evidence type="ECO:0000259" key="2">
    <source>
        <dbReference type="SMART" id="SM01264"/>
    </source>
</evidence>
<dbReference type="Pfam" id="PF00675">
    <property type="entry name" value="Peptidase_M16"/>
    <property type="match status" value="1"/>
</dbReference>
<dbReference type="Proteomes" id="UP000740557">
    <property type="component" value="Unassembled WGS sequence"/>
</dbReference>
<protein>
    <submittedName>
        <fullName evidence="3">Insulinase family protein</fullName>
    </submittedName>
</protein>
<sequence length="605" mass="68738">MNAFKQLWETPIPELNTNAILFEHNVTKAQALILKSDEENKLFSANFKTLPHNDTGVAHILEHCVLAGSKNYPVKEPFVNLLKTSLKTFLNAMTFPDKTLYPVSSKNTQDFYNLMDVYLDAVFNPLLNENTFKQEGWHYELSNKEDPIIYKGVVFNEMKGAQSNPNSIIEHSITKTLYPATIYKHDSGGDPQFIPQLTYQEFVDFHKTYYHPSNAKFVITGNINVEECLEKIESYIKGYEYSPITAEIETQQAFETPKEYTTDYGVSETDKDKAIAVVGWAMPVDISAIDYFGLQILSAMLLDSEAAPIKKALTESNLGESVIVTGIDFELKQAMFVTGLKGIQAENIPEVRKIIIACLEKLSTKLDKDLILAALNKVEFAHREGPTSGYPRAVEYLRTILEIWLYEDAPLNGLLFEQPLNEIRSKIENNEPYFEELITKYFVNNNHRAYVSILPNVNRAKERLEKETNVLKKVKNEMSEEQLTDLVKETGQFIEWQNTPDTPEDEAKIPQLSAKDLSNTLKEVKQKITQLNNVEILQNKVNTNGITYIDIAYDIEVLTEEELKNVGIIAAVLPKLGTTTYNFEQLALEIDKYTGGIYTSLITEQ</sequence>
<dbReference type="PANTHER" id="PTHR43016:SF13">
    <property type="entry name" value="PRESEQUENCE PROTEASE, MITOCHONDRIAL"/>
    <property type="match status" value="1"/>
</dbReference>
<dbReference type="InterPro" id="IPR007863">
    <property type="entry name" value="Peptidase_M16_C"/>
</dbReference>
<name>A0A955J2Z7_UNCKA</name>
<dbReference type="AlphaFoldDB" id="A0A955J2Z7"/>
<dbReference type="FunFam" id="3.30.830.10:FF:000034">
    <property type="entry name" value="presequence protease 1, chloroplastic/mitochondrial"/>
    <property type="match status" value="1"/>
</dbReference>
<feature type="domain" description="Peptidase M16C associated" evidence="2">
    <location>
        <begin position="453"/>
        <end position="604"/>
    </location>
</feature>
<proteinExistence type="predicted"/>
<evidence type="ECO:0000256" key="1">
    <source>
        <dbReference type="SAM" id="Coils"/>
    </source>
</evidence>
<dbReference type="InterPro" id="IPR011765">
    <property type="entry name" value="Pept_M16_N"/>
</dbReference>
<dbReference type="InterPro" id="IPR011249">
    <property type="entry name" value="Metalloenz_LuxS/M16"/>
</dbReference>
<dbReference type="GO" id="GO:0004222">
    <property type="term" value="F:metalloendopeptidase activity"/>
    <property type="evidence" value="ECO:0007669"/>
    <property type="project" value="TreeGrafter"/>
</dbReference>